<gene>
    <name evidence="1" type="ORF">GCM10009118_27010</name>
</gene>
<dbReference type="RefSeq" id="WP_343788810.1">
    <property type="nucleotide sequence ID" value="NZ_BAAAFH010000022.1"/>
</dbReference>
<dbReference type="EMBL" id="BAAAFH010000022">
    <property type="protein sequence ID" value="GAA0876291.1"/>
    <property type="molecule type" value="Genomic_DNA"/>
</dbReference>
<evidence type="ECO:0000313" key="1">
    <source>
        <dbReference type="EMBL" id="GAA0876291.1"/>
    </source>
</evidence>
<name>A0ABN1MSJ6_9FLAO</name>
<accession>A0ABN1MSJ6</accession>
<evidence type="ECO:0000313" key="2">
    <source>
        <dbReference type="Proteomes" id="UP001501126"/>
    </source>
</evidence>
<dbReference type="Proteomes" id="UP001501126">
    <property type="component" value="Unassembled WGS sequence"/>
</dbReference>
<keyword evidence="2" id="KW-1185">Reference proteome</keyword>
<proteinExistence type="predicted"/>
<organism evidence="1 2">
    <name type="scientific">Wandonia haliotis</name>
    <dbReference type="NCBI Taxonomy" id="574963"/>
    <lineage>
        <taxon>Bacteria</taxon>
        <taxon>Pseudomonadati</taxon>
        <taxon>Bacteroidota</taxon>
        <taxon>Flavobacteriia</taxon>
        <taxon>Flavobacteriales</taxon>
        <taxon>Crocinitomicaceae</taxon>
        <taxon>Wandonia</taxon>
    </lineage>
</organism>
<reference evidence="1 2" key="1">
    <citation type="journal article" date="2019" name="Int. J. Syst. Evol. Microbiol.">
        <title>The Global Catalogue of Microorganisms (GCM) 10K type strain sequencing project: providing services to taxonomists for standard genome sequencing and annotation.</title>
        <authorList>
            <consortium name="The Broad Institute Genomics Platform"/>
            <consortium name="The Broad Institute Genome Sequencing Center for Infectious Disease"/>
            <person name="Wu L."/>
            <person name="Ma J."/>
        </authorList>
    </citation>
    <scope>NUCLEOTIDE SEQUENCE [LARGE SCALE GENOMIC DNA]</scope>
    <source>
        <strain evidence="1 2">JCM 16083</strain>
    </source>
</reference>
<protein>
    <submittedName>
        <fullName evidence="1">Uncharacterized protein</fullName>
    </submittedName>
</protein>
<sequence>MGYVRNDFGTLSNVKKDYSFVKITNTNGEVRKMSLKKYKDSAEEVYSKAQNLIGKEVSILTSQNTSDWSSSEWFSDIFEK</sequence>
<comment type="caution">
    <text evidence="1">The sequence shown here is derived from an EMBL/GenBank/DDBJ whole genome shotgun (WGS) entry which is preliminary data.</text>
</comment>